<evidence type="ECO:0000256" key="5">
    <source>
        <dbReference type="PROSITE-ProRule" id="PRU01263"/>
    </source>
</evidence>
<dbReference type="GO" id="GO:0005634">
    <property type="term" value="C:nucleus"/>
    <property type="evidence" value="ECO:0007669"/>
    <property type="project" value="InterPro"/>
</dbReference>
<evidence type="ECO:0000313" key="8">
    <source>
        <dbReference type="Proteomes" id="UP000504635"/>
    </source>
</evidence>
<gene>
    <name evidence="9" type="primary">LOC115874347</name>
</gene>
<name>A0A6J2X2G9_SITOR</name>
<dbReference type="KEGG" id="soy:115874347"/>
<evidence type="ECO:0000256" key="2">
    <source>
        <dbReference type="ARBA" id="ARBA00022771"/>
    </source>
</evidence>
<sequence>MMENPRPKCFVPNCYNEVGVLFPKNQVMKKKWLNSLNIGYMKPSSTSFICLEHFDDNGSSGTLPHVIKSIKKNGESKEITKNVNTMKEPKVTKEDSTICNQNDTESQGSEITPKDIVHKQKNISKDNEVFDSICRLCMAQSSKEMENIYSKIDKHHSIAEAIITCLYPLKVSPKDKLSQNICTKCLEILKEFYEFHQFCIGMDEKQRELISMDYEDDFSDNSEDSFLVESLEDYVEKTVKQQSPQKSDIDKKFEKVEELLKVLEGDKSSNKIEKKNDDNLYTENIVIEMVNDENDEPPSQVETLVNNLPITIKTIYPNLLGRKPVKRKLEDVNNSNITMIKTGKDSNEVVVLPSGIKVKQKYCSPVGVFACKIVKYYFNLEYVKAAECLYSTRLTKQNFRYLHCIALKCPGEAIQRKDSSGSVYKKEVEVIVAHNHPAPDPLERKKQICYSIIYKKMRTDKNFNYKVAYEQITKVDPSIRDTIPLRKIMCDLCTPHPETELPRLKSFDDFFSTIENSIYKKVHFTLNENQFYQEKFESGDGAKGVVFANSEVVNRYSDSKIMFVDASFYIETDAFFYQVLTVLVWVYDSYYPIVFAIVNAKSQELYKFIFDFIYNSLAPKLRPSEIITDYECNLYYALGEIYLDSSIGGSLFYYTQNLYKKVCSLKLAKELELNSNFRSIYNMILMLPLLPVNTILDGLKNIEIQAKELDVDSISSKLFRHVYDEWICKVTPELFCVHRLENRINEHIVAPFKKFRDLIMAAKSSKHARWADVMVNIPLIHVIEKLIDLENFLRETYNNPNLKKSFAKDLSSSQKKNVLKAWQYIEEHPKININHFFMKVLGYIKCMENQLWIWGFYRYALKDNDQLINAANFSILNEGPVRIIESIDPENESQDEDEEMEGIVEEYFIEENGEIQKIETRMKMVGEDDFDGQQQTLENENNFCEIQAELPLTTALVENSDTGTDNEKSSIS</sequence>
<feature type="binding site" evidence="5">
    <location>
        <position position="182"/>
    </location>
    <ligand>
        <name>Zn(2+)</name>
        <dbReference type="ChEBI" id="CHEBI:29105"/>
    </ligand>
</feature>
<dbReference type="AlphaFoldDB" id="A0A6J2X2G9"/>
<dbReference type="GO" id="GO:0003677">
    <property type="term" value="F:DNA binding"/>
    <property type="evidence" value="ECO:0007669"/>
    <property type="project" value="UniProtKB-KW"/>
</dbReference>
<proteinExistence type="predicted"/>
<evidence type="ECO:0000256" key="4">
    <source>
        <dbReference type="ARBA" id="ARBA00023125"/>
    </source>
</evidence>
<reference evidence="9" key="1">
    <citation type="submission" date="2025-08" db="UniProtKB">
        <authorList>
            <consortium name="RefSeq"/>
        </authorList>
    </citation>
    <scope>IDENTIFICATION</scope>
    <source>
        <tissue evidence="9">Gonads</tissue>
    </source>
</reference>
<evidence type="ECO:0000313" key="9">
    <source>
        <dbReference type="RefSeq" id="XP_030745327.1"/>
    </source>
</evidence>
<keyword evidence="8" id="KW-1185">Reference proteome</keyword>
<evidence type="ECO:0000259" key="7">
    <source>
        <dbReference type="PROSITE" id="PS51915"/>
    </source>
</evidence>
<keyword evidence="2 5" id="KW-0863">Zinc-finger</keyword>
<dbReference type="Gene3D" id="3.40.1800.20">
    <property type="match status" value="1"/>
</dbReference>
<dbReference type="InterPro" id="IPR006612">
    <property type="entry name" value="THAP_Znf"/>
</dbReference>
<accession>A0A6J2X2G9</accession>
<feature type="binding site" evidence="5">
    <location>
        <position position="134"/>
    </location>
    <ligand>
        <name>Zn(2+)</name>
        <dbReference type="ChEBI" id="CHEBI:29105"/>
    </ligand>
</feature>
<evidence type="ECO:0000256" key="1">
    <source>
        <dbReference type="ARBA" id="ARBA00022723"/>
    </source>
</evidence>
<dbReference type="OrthoDB" id="90756at2759"/>
<feature type="compositionally biased region" description="Polar residues" evidence="6">
    <location>
        <begin position="97"/>
        <end position="110"/>
    </location>
</feature>
<dbReference type="SMART" id="SM00868">
    <property type="entry name" value="zf-AD"/>
    <property type="match status" value="1"/>
</dbReference>
<keyword evidence="4" id="KW-0238">DNA-binding</keyword>
<feature type="region of interest" description="Disordered" evidence="6">
    <location>
        <begin position="90"/>
        <end position="110"/>
    </location>
</feature>
<protein>
    <submittedName>
        <fullName evidence="9">Uncharacterized protein LOC115874347</fullName>
    </submittedName>
</protein>
<evidence type="ECO:0000256" key="3">
    <source>
        <dbReference type="ARBA" id="ARBA00022833"/>
    </source>
</evidence>
<dbReference type="GO" id="GO:0008270">
    <property type="term" value="F:zinc ion binding"/>
    <property type="evidence" value="ECO:0007669"/>
    <property type="project" value="UniProtKB-UniRule"/>
</dbReference>
<organism evidence="8 9">
    <name type="scientific">Sitophilus oryzae</name>
    <name type="common">Rice weevil</name>
    <name type="synonym">Curculio oryzae</name>
    <dbReference type="NCBI Taxonomy" id="7048"/>
    <lineage>
        <taxon>Eukaryota</taxon>
        <taxon>Metazoa</taxon>
        <taxon>Ecdysozoa</taxon>
        <taxon>Arthropoda</taxon>
        <taxon>Hexapoda</taxon>
        <taxon>Insecta</taxon>
        <taxon>Pterygota</taxon>
        <taxon>Neoptera</taxon>
        <taxon>Endopterygota</taxon>
        <taxon>Coleoptera</taxon>
        <taxon>Polyphaga</taxon>
        <taxon>Cucujiformia</taxon>
        <taxon>Curculionidae</taxon>
        <taxon>Dryophthorinae</taxon>
        <taxon>Sitophilus</taxon>
    </lineage>
</organism>
<dbReference type="PROSITE" id="PS51915">
    <property type="entry name" value="ZAD"/>
    <property type="match status" value="1"/>
</dbReference>
<dbReference type="Pfam" id="PF07776">
    <property type="entry name" value="zf-AD"/>
    <property type="match status" value="1"/>
</dbReference>
<dbReference type="Pfam" id="PF05485">
    <property type="entry name" value="THAP"/>
    <property type="match status" value="1"/>
</dbReference>
<dbReference type="Proteomes" id="UP000504635">
    <property type="component" value="Unplaced"/>
</dbReference>
<feature type="binding site" evidence="5">
    <location>
        <position position="137"/>
    </location>
    <ligand>
        <name>Zn(2+)</name>
        <dbReference type="ChEBI" id="CHEBI:29105"/>
    </ligand>
</feature>
<keyword evidence="1 5" id="KW-0479">Metal-binding</keyword>
<feature type="binding site" evidence="5">
    <location>
        <position position="185"/>
    </location>
    <ligand>
        <name>Zn(2+)</name>
        <dbReference type="ChEBI" id="CHEBI:29105"/>
    </ligand>
</feature>
<dbReference type="GeneID" id="115874347"/>
<dbReference type="RefSeq" id="XP_030745327.1">
    <property type="nucleotide sequence ID" value="XM_030889467.1"/>
</dbReference>
<feature type="domain" description="ZAD" evidence="7">
    <location>
        <begin position="132"/>
        <end position="209"/>
    </location>
</feature>
<evidence type="ECO:0000256" key="6">
    <source>
        <dbReference type="SAM" id="MobiDB-lite"/>
    </source>
</evidence>
<keyword evidence="3 5" id="KW-0862">Zinc</keyword>
<dbReference type="InParanoid" id="A0A6J2X2G9"/>
<dbReference type="SUPFAM" id="SSF57716">
    <property type="entry name" value="Glucocorticoid receptor-like (DNA-binding domain)"/>
    <property type="match status" value="2"/>
</dbReference>
<dbReference type="InterPro" id="IPR012934">
    <property type="entry name" value="Znf_AD"/>
</dbReference>